<protein>
    <submittedName>
        <fullName evidence="1">Uncharacterized protein</fullName>
    </submittedName>
</protein>
<dbReference type="Proteomes" id="UP000236990">
    <property type="component" value="Unassembled WGS sequence"/>
</dbReference>
<evidence type="ECO:0000313" key="1">
    <source>
        <dbReference type="EMBL" id="POD85191.1"/>
    </source>
</evidence>
<comment type="caution">
    <text evidence="1">The sequence shown here is derived from an EMBL/GenBank/DDBJ whole genome shotgun (WGS) entry which is preliminary data.</text>
</comment>
<gene>
    <name evidence="1" type="ORF">S101258_01397</name>
</gene>
<sequence>MAINKLTPVDFNQRIQMGTVKTVQNPINGTSKQTLLASLVYTAHPIHDRLHIRIN</sequence>
<evidence type="ECO:0000313" key="2">
    <source>
        <dbReference type="Proteomes" id="UP000236990"/>
    </source>
</evidence>
<proteinExistence type="predicted"/>
<name>A0A2S3U6X5_LACPN</name>
<dbReference type="AlphaFoldDB" id="A0A2S3U6X5"/>
<reference evidence="1 2" key="1">
    <citation type="submission" date="2017-06" db="EMBL/GenBank/DDBJ databases">
        <title>Genome sequence of Lactobacillus plantarum subsp. plantarum strain SRCM101258.</title>
        <authorList>
            <person name="Cho S.H."/>
        </authorList>
    </citation>
    <scope>NUCLEOTIDE SEQUENCE [LARGE SCALE GENOMIC DNA]</scope>
    <source>
        <strain evidence="1 2">SRCM101258</strain>
    </source>
</reference>
<organism evidence="1 2">
    <name type="scientific">Lactiplantibacillus plantarum subsp. plantarum</name>
    <dbReference type="NCBI Taxonomy" id="337330"/>
    <lineage>
        <taxon>Bacteria</taxon>
        <taxon>Bacillati</taxon>
        <taxon>Bacillota</taxon>
        <taxon>Bacilli</taxon>
        <taxon>Lactobacillales</taxon>
        <taxon>Lactobacillaceae</taxon>
        <taxon>Lactiplantibacillus</taxon>
    </lineage>
</organism>
<dbReference type="EMBL" id="NKCZ01000096">
    <property type="protein sequence ID" value="POD85191.1"/>
    <property type="molecule type" value="Genomic_DNA"/>
</dbReference>
<accession>A0A2S3U6X5</accession>